<feature type="transmembrane region" description="Helical" evidence="7">
    <location>
        <begin position="376"/>
        <end position="396"/>
    </location>
</feature>
<gene>
    <name evidence="10" type="ORF">J2Z30_002155</name>
    <name evidence="9" type="ORF">SIRAN2531</name>
</gene>
<keyword evidence="6 7" id="KW-0472">Membrane</keyword>
<accession>A0A060ZQH6</accession>
<dbReference type="GO" id="GO:0022857">
    <property type="term" value="F:transmembrane transporter activity"/>
    <property type="evidence" value="ECO:0007669"/>
    <property type="project" value="InterPro"/>
</dbReference>
<feature type="transmembrane region" description="Helical" evidence="7">
    <location>
        <begin position="306"/>
        <end position="331"/>
    </location>
</feature>
<dbReference type="EMBL" id="LK022848">
    <property type="protein sequence ID" value="CDR05586.1"/>
    <property type="molecule type" value="Genomic_DNA"/>
</dbReference>
<dbReference type="InterPro" id="IPR011701">
    <property type="entry name" value="MFS"/>
</dbReference>
<evidence type="ECO:0000259" key="8">
    <source>
        <dbReference type="PROSITE" id="PS50850"/>
    </source>
</evidence>
<keyword evidence="11" id="KW-1185">Reference proteome</keyword>
<name>A0A060ZQH6_9ACTN</name>
<comment type="subcellular location">
    <subcellularLocation>
        <location evidence="1">Cell membrane</location>
        <topology evidence="1">Multi-pass membrane protein</topology>
    </subcellularLocation>
</comment>
<protein>
    <submittedName>
        <fullName evidence="9">General substrate transporter</fullName>
    </submittedName>
    <submittedName>
        <fullName evidence="10">MFS family arabinose efflux permease</fullName>
    </submittedName>
</protein>
<dbReference type="SUPFAM" id="SSF103473">
    <property type="entry name" value="MFS general substrate transporter"/>
    <property type="match status" value="1"/>
</dbReference>
<keyword evidence="5 7" id="KW-1133">Transmembrane helix</keyword>
<feature type="transmembrane region" description="Helical" evidence="7">
    <location>
        <begin position="58"/>
        <end position="81"/>
    </location>
</feature>
<dbReference type="InterPro" id="IPR020846">
    <property type="entry name" value="MFS_dom"/>
</dbReference>
<dbReference type="PROSITE" id="PS00217">
    <property type="entry name" value="SUGAR_TRANSPORT_2"/>
    <property type="match status" value="1"/>
</dbReference>
<dbReference type="GO" id="GO:0005886">
    <property type="term" value="C:plasma membrane"/>
    <property type="evidence" value="ECO:0007669"/>
    <property type="project" value="UniProtKB-SubCell"/>
</dbReference>
<dbReference type="Proteomes" id="UP000756710">
    <property type="component" value="Unassembled WGS sequence"/>
</dbReference>
<feature type="transmembrane region" description="Helical" evidence="7">
    <location>
        <begin position="281"/>
        <end position="300"/>
    </location>
</feature>
<evidence type="ECO:0000256" key="6">
    <source>
        <dbReference type="ARBA" id="ARBA00023136"/>
    </source>
</evidence>
<feature type="transmembrane region" description="Helical" evidence="7">
    <location>
        <begin position="403"/>
        <end position="424"/>
    </location>
</feature>
<keyword evidence="4 7" id="KW-0812">Transmembrane</keyword>
<evidence type="ECO:0000256" key="2">
    <source>
        <dbReference type="ARBA" id="ARBA00022448"/>
    </source>
</evidence>
<evidence type="ECO:0000313" key="9">
    <source>
        <dbReference type="EMBL" id="CDR05586.1"/>
    </source>
</evidence>
<feature type="transmembrane region" description="Helical" evidence="7">
    <location>
        <begin position="93"/>
        <end position="111"/>
    </location>
</feature>
<sequence>MSTLQSSTHAPLDVRQAGQVTRAAFVGTALEWYDYFLFGTAAALVFDRLIFTSLNATAAALAALATFGVGFLARPLGAALFGYVGDRYGRRPALLITIMAIGIATGLVGFLPTYHAIGLAAPVALAILRLIQGLAVGGEWGGAMTIAVEHAPPGKRAWYAALVQIGSPVGTLFSSGAFALVLLLPSEQFDAWGWRLPFLAAFPLLGLALYLRLKLEESPVFAELLEDEERVKVPVVEVFRRTGGRLMVAVMCAFLAVGGFYMMTTFAIGYGTGVLGLDRGLMVNATLIASGVQILATLIAGKLAVAWGPALTVFLGGATTALATFPIFWLLESKAPAAVVAAIVLGIVLMTIGYAGTGSALADLFPANLRYTGVSLGYNLAGALSGFMPLLSLAVLKAAGNHSWAPALVLVGISAITAAGGLIARRIGPFTVTESTYTEK</sequence>
<feature type="transmembrane region" description="Helical" evidence="7">
    <location>
        <begin position="338"/>
        <end position="356"/>
    </location>
</feature>
<feature type="domain" description="Major facilitator superfamily (MFS) profile" evidence="8">
    <location>
        <begin position="20"/>
        <end position="432"/>
    </location>
</feature>
<organism evidence="9">
    <name type="scientific">Streptomyces iranensis</name>
    <dbReference type="NCBI Taxonomy" id="576784"/>
    <lineage>
        <taxon>Bacteria</taxon>
        <taxon>Bacillati</taxon>
        <taxon>Actinomycetota</taxon>
        <taxon>Actinomycetes</taxon>
        <taxon>Kitasatosporales</taxon>
        <taxon>Streptomycetaceae</taxon>
        <taxon>Streptomyces</taxon>
        <taxon>Streptomyces violaceusniger group</taxon>
    </lineage>
</organism>
<evidence type="ECO:0000313" key="10">
    <source>
        <dbReference type="EMBL" id="MBP2061147.1"/>
    </source>
</evidence>
<reference evidence="10 11" key="2">
    <citation type="submission" date="2021-03" db="EMBL/GenBank/DDBJ databases">
        <title>Genomic Encyclopedia of Type Strains, Phase IV (KMG-IV): sequencing the most valuable type-strain genomes for metagenomic binning, comparative biology and taxonomic classification.</title>
        <authorList>
            <person name="Goeker M."/>
        </authorList>
    </citation>
    <scope>NUCLEOTIDE SEQUENCE [LARGE SCALE GENOMIC DNA]</scope>
    <source>
        <strain evidence="10 11">DSM 41954</strain>
    </source>
</reference>
<keyword evidence="2" id="KW-0813">Transport</keyword>
<evidence type="ECO:0000256" key="7">
    <source>
        <dbReference type="SAM" id="Phobius"/>
    </source>
</evidence>
<evidence type="ECO:0000256" key="4">
    <source>
        <dbReference type="ARBA" id="ARBA00022692"/>
    </source>
</evidence>
<dbReference type="PROSITE" id="PS50850">
    <property type="entry name" value="MFS"/>
    <property type="match status" value="1"/>
</dbReference>
<dbReference type="InterPro" id="IPR036259">
    <property type="entry name" value="MFS_trans_sf"/>
</dbReference>
<evidence type="ECO:0000313" key="11">
    <source>
        <dbReference type="Proteomes" id="UP000756710"/>
    </source>
</evidence>
<feature type="transmembrane region" description="Helical" evidence="7">
    <location>
        <begin position="246"/>
        <end position="269"/>
    </location>
</feature>
<evidence type="ECO:0000256" key="3">
    <source>
        <dbReference type="ARBA" id="ARBA00022475"/>
    </source>
</evidence>
<dbReference type="Pfam" id="PF07690">
    <property type="entry name" value="MFS_1"/>
    <property type="match status" value="1"/>
</dbReference>
<feature type="transmembrane region" description="Helical" evidence="7">
    <location>
        <begin position="32"/>
        <end position="51"/>
    </location>
</feature>
<keyword evidence="3" id="KW-1003">Cell membrane</keyword>
<dbReference type="InterPro" id="IPR005829">
    <property type="entry name" value="Sugar_transporter_CS"/>
</dbReference>
<dbReference type="PANTHER" id="PTHR43045:SF1">
    <property type="entry name" value="SHIKIMATE TRANSPORTER"/>
    <property type="match status" value="1"/>
</dbReference>
<feature type="transmembrane region" description="Helical" evidence="7">
    <location>
        <begin position="157"/>
        <end position="184"/>
    </location>
</feature>
<evidence type="ECO:0000256" key="5">
    <source>
        <dbReference type="ARBA" id="ARBA00022989"/>
    </source>
</evidence>
<dbReference type="RefSeq" id="WP_044568975.1">
    <property type="nucleotide sequence ID" value="NZ_BAABDR010000049.1"/>
</dbReference>
<reference evidence="9" key="1">
    <citation type="submission" date="2014-05" db="EMBL/GenBank/DDBJ databases">
        <authorList>
            <person name="Horn Fabian"/>
        </authorList>
    </citation>
    <scope>NUCLEOTIDE SEQUENCE</scope>
</reference>
<dbReference type="Gene3D" id="1.20.1250.20">
    <property type="entry name" value="MFS general substrate transporter like domains"/>
    <property type="match status" value="2"/>
</dbReference>
<dbReference type="AlphaFoldDB" id="A0A060ZQH6"/>
<feature type="transmembrane region" description="Helical" evidence="7">
    <location>
        <begin position="118"/>
        <end position="137"/>
    </location>
</feature>
<dbReference type="EMBL" id="JAGGLR010000005">
    <property type="protein sequence ID" value="MBP2061147.1"/>
    <property type="molecule type" value="Genomic_DNA"/>
</dbReference>
<feature type="transmembrane region" description="Helical" evidence="7">
    <location>
        <begin position="196"/>
        <end position="213"/>
    </location>
</feature>
<evidence type="ECO:0000256" key="1">
    <source>
        <dbReference type="ARBA" id="ARBA00004651"/>
    </source>
</evidence>
<dbReference type="HOGENOM" id="CLU_001265_39_5_11"/>
<proteinExistence type="predicted"/>
<dbReference type="PANTHER" id="PTHR43045">
    <property type="entry name" value="SHIKIMATE TRANSPORTER"/>
    <property type="match status" value="1"/>
</dbReference>